<keyword evidence="2" id="KW-0812">Transmembrane</keyword>
<comment type="caution">
    <text evidence="3">The sequence shown here is derived from an EMBL/GenBank/DDBJ whole genome shotgun (WGS) entry which is preliminary data.</text>
</comment>
<feature type="compositionally biased region" description="Polar residues" evidence="1">
    <location>
        <begin position="469"/>
        <end position="479"/>
    </location>
</feature>
<feature type="transmembrane region" description="Helical" evidence="2">
    <location>
        <begin position="223"/>
        <end position="244"/>
    </location>
</feature>
<keyword evidence="4" id="KW-1185">Reference proteome</keyword>
<evidence type="ECO:0000313" key="3">
    <source>
        <dbReference type="EMBL" id="RDW73829.1"/>
    </source>
</evidence>
<feature type="compositionally biased region" description="Polar residues" evidence="1">
    <location>
        <begin position="652"/>
        <end position="661"/>
    </location>
</feature>
<feature type="compositionally biased region" description="Low complexity" evidence="1">
    <location>
        <begin position="125"/>
        <end position="171"/>
    </location>
</feature>
<evidence type="ECO:0000313" key="4">
    <source>
        <dbReference type="Proteomes" id="UP000256328"/>
    </source>
</evidence>
<dbReference type="EMBL" id="PDLN01000010">
    <property type="protein sequence ID" value="RDW73829.1"/>
    <property type="molecule type" value="Genomic_DNA"/>
</dbReference>
<evidence type="ECO:0000256" key="1">
    <source>
        <dbReference type="SAM" id="MobiDB-lite"/>
    </source>
</evidence>
<evidence type="ECO:0000256" key="2">
    <source>
        <dbReference type="SAM" id="Phobius"/>
    </source>
</evidence>
<dbReference type="AlphaFoldDB" id="A0A3D8RIE8"/>
<reference evidence="3 4" key="1">
    <citation type="journal article" date="2018" name="IMA Fungus">
        <title>IMA Genome-F 9: Draft genome sequence of Annulohypoxylon stygium, Aspergillus mulundensis, Berkeleyomyces basicola (syn. Thielaviopsis basicola), Ceratocystis smalleyi, two Cercospora beticola strains, Coleophoma cylindrospora, Fusarium fracticaudum, Phialophora cf. hyalina, and Morchella septimelata.</title>
        <authorList>
            <person name="Wingfield B.D."/>
            <person name="Bills G.F."/>
            <person name="Dong Y."/>
            <person name="Huang W."/>
            <person name="Nel W.J."/>
            <person name="Swalarsk-Parry B.S."/>
            <person name="Vaghefi N."/>
            <person name="Wilken P.M."/>
            <person name="An Z."/>
            <person name="de Beer Z.W."/>
            <person name="De Vos L."/>
            <person name="Chen L."/>
            <person name="Duong T.A."/>
            <person name="Gao Y."/>
            <person name="Hammerbacher A."/>
            <person name="Kikkert J.R."/>
            <person name="Li Y."/>
            <person name="Li H."/>
            <person name="Li K."/>
            <person name="Li Q."/>
            <person name="Liu X."/>
            <person name="Ma X."/>
            <person name="Naidoo K."/>
            <person name="Pethybridge S.J."/>
            <person name="Sun J."/>
            <person name="Steenkamp E.T."/>
            <person name="van der Nest M.A."/>
            <person name="van Wyk S."/>
            <person name="Wingfield M.J."/>
            <person name="Xiong C."/>
            <person name="Yue Q."/>
            <person name="Zhang X."/>
        </authorList>
    </citation>
    <scope>NUCLEOTIDE SEQUENCE [LARGE SCALE GENOMIC DNA]</scope>
    <source>
        <strain evidence="3 4">BP5796</strain>
    </source>
</reference>
<dbReference type="Proteomes" id="UP000256328">
    <property type="component" value="Unassembled WGS sequence"/>
</dbReference>
<feature type="compositionally biased region" description="Polar residues" evidence="1">
    <location>
        <begin position="487"/>
        <end position="498"/>
    </location>
</feature>
<feature type="compositionally biased region" description="Low complexity" evidence="1">
    <location>
        <begin position="179"/>
        <end position="214"/>
    </location>
</feature>
<dbReference type="CDD" id="cd12087">
    <property type="entry name" value="TM_EGFR-like"/>
    <property type="match status" value="1"/>
</dbReference>
<feature type="region of interest" description="Disordered" evidence="1">
    <location>
        <begin position="457"/>
        <end position="518"/>
    </location>
</feature>
<organism evidence="3 4">
    <name type="scientific">Coleophoma crateriformis</name>
    <dbReference type="NCBI Taxonomy" id="565419"/>
    <lineage>
        <taxon>Eukaryota</taxon>
        <taxon>Fungi</taxon>
        <taxon>Dikarya</taxon>
        <taxon>Ascomycota</taxon>
        <taxon>Pezizomycotina</taxon>
        <taxon>Leotiomycetes</taxon>
        <taxon>Helotiales</taxon>
        <taxon>Dermateaceae</taxon>
        <taxon>Coleophoma</taxon>
    </lineage>
</organism>
<feature type="compositionally biased region" description="Polar residues" evidence="1">
    <location>
        <begin position="599"/>
        <end position="619"/>
    </location>
</feature>
<feature type="region of interest" description="Disordered" evidence="1">
    <location>
        <begin position="62"/>
        <end position="219"/>
    </location>
</feature>
<sequence>MATSANLPAGFSITTISGVRCTAVPRTATTISGSAATAASSSSAQNSPNVQTTVSATSIAAQTKSSSVAQTTSSSVAVSSSSSSSTAETTTSSSSTAPAVVASTTSDAAPAVANTSQPPDTSTFQSSTTSIAVTTSAQAASSSTDTPTTTTAPVALSDTLPSSSSSLVSSSTHDPALHSSSKASAQSATQGTAAASSGISSTSSTIGSTTTSASEAQSKAGPIAGSVVGGVAGLALIGFLIWFLRRKNQRRRSTLLTPLGTGRGSEFYGINRQSVGSIKADEKWPAEAGSPFQKVGYVFSGVKEKVAILGSSLKAKVIGPRSDTPSVNLNRGQSQFMDGAIPQHSRTNSAASAGLQGRLPVKDRFGDWLERFKEKAAFGRLGNKAKEPEDPFAKARGITEKQATLNEKPDFSQLLNMNDRELQLQAERRRASLARGDSGAFSSLGIDFTSKLDPFADPGNPFADPLTQPEPSLSKQNYVSDVRRSRGQSTDMSNQPTGTGLGTGAGWRPPSTAPASRYPSTIVASRDSYRDTVYSAFTTNTRKGRRSDPFDLERPELWRTPPPMPTQTPGGLSTINSQESDSVLASMDRGSAIPDALSVTRSPRAESSGTYESKYSSGMSFGDPGPDVGPGSAPGSIRNNGLNDYANELTRAPSNASSLSSKGGVGKAR</sequence>
<dbReference type="OrthoDB" id="5240840at2759"/>
<feature type="region of interest" description="Disordered" evidence="1">
    <location>
        <begin position="540"/>
        <end position="669"/>
    </location>
</feature>
<feature type="compositionally biased region" description="Low complexity" evidence="1">
    <location>
        <begin position="62"/>
        <end position="113"/>
    </location>
</feature>
<feature type="compositionally biased region" description="Polar residues" evidence="1">
    <location>
        <begin position="114"/>
        <end position="124"/>
    </location>
</feature>
<keyword evidence="2" id="KW-1133">Transmembrane helix</keyword>
<name>A0A3D8RIE8_9HELO</name>
<protein>
    <submittedName>
        <fullName evidence="3">Uncharacterized protein</fullName>
    </submittedName>
</protein>
<keyword evidence="2" id="KW-0472">Membrane</keyword>
<feature type="compositionally biased region" description="Basic and acidic residues" evidence="1">
    <location>
        <begin position="546"/>
        <end position="557"/>
    </location>
</feature>
<gene>
    <name evidence="3" type="ORF">BP5796_07271</name>
</gene>
<accession>A0A3D8RIE8</accession>
<feature type="compositionally biased region" description="Polar residues" evidence="1">
    <location>
        <begin position="570"/>
        <end position="583"/>
    </location>
</feature>
<proteinExistence type="predicted"/>